<protein>
    <recommendedName>
        <fullName evidence="5">YtxH-like protein</fullName>
    </recommendedName>
</protein>
<keyword evidence="1" id="KW-0175">Coiled coil</keyword>
<evidence type="ECO:0000256" key="1">
    <source>
        <dbReference type="SAM" id="Coils"/>
    </source>
</evidence>
<keyword evidence="4" id="KW-1185">Reference proteome</keyword>
<dbReference type="EMBL" id="BMFK01000001">
    <property type="protein sequence ID" value="GGE72842.1"/>
    <property type="molecule type" value="Genomic_DNA"/>
</dbReference>
<reference evidence="3" key="1">
    <citation type="journal article" date="2014" name="Int. J. Syst. Evol. Microbiol.">
        <title>Complete genome sequence of Corynebacterium casei LMG S-19264T (=DSM 44701T), isolated from a smear-ripened cheese.</title>
        <authorList>
            <consortium name="US DOE Joint Genome Institute (JGI-PGF)"/>
            <person name="Walter F."/>
            <person name="Albersmeier A."/>
            <person name="Kalinowski J."/>
            <person name="Ruckert C."/>
        </authorList>
    </citation>
    <scope>NUCLEOTIDE SEQUENCE</scope>
    <source>
        <strain evidence="3">CGMCC 1.12698</strain>
    </source>
</reference>
<feature type="chain" id="PRO_5039094880" description="YtxH-like protein" evidence="2">
    <location>
        <begin position="24"/>
        <end position="118"/>
    </location>
</feature>
<comment type="caution">
    <text evidence="3">The sequence shown here is derived from an EMBL/GenBank/DDBJ whole genome shotgun (WGS) entry which is preliminary data.</text>
</comment>
<dbReference type="InterPro" id="IPR052928">
    <property type="entry name" value="Desiccation-related_membrane"/>
</dbReference>
<organism evidence="3 4">
    <name type="scientific">Priestia taiwanensis</name>
    <dbReference type="NCBI Taxonomy" id="1347902"/>
    <lineage>
        <taxon>Bacteria</taxon>
        <taxon>Bacillati</taxon>
        <taxon>Bacillota</taxon>
        <taxon>Bacilli</taxon>
        <taxon>Bacillales</taxon>
        <taxon>Bacillaceae</taxon>
        <taxon>Priestia</taxon>
    </lineage>
</organism>
<dbReference type="Pfam" id="PF12732">
    <property type="entry name" value="YtxH"/>
    <property type="match status" value="1"/>
</dbReference>
<gene>
    <name evidence="3" type="ORF">GCM10007140_23430</name>
</gene>
<accession>A0A917ASV3</accession>
<dbReference type="AlphaFoldDB" id="A0A917ASV3"/>
<dbReference type="RefSeq" id="WP_188388518.1">
    <property type="nucleotide sequence ID" value="NZ_BMFK01000001.1"/>
</dbReference>
<reference evidence="3" key="2">
    <citation type="submission" date="2020-09" db="EMBL/GenBank/DDBJ databases">
        <authorList>
            <person name="Sun Q."/>
            <person name="Zhou Y."/>
        </authorList>
    </citation>
    <scope>NUCLEOTIDE SEQUENCE</scope>
    <source>
        <strain evidence="3">CGMCC 1.12698</strain>
    </source>
</reference>
<evidence type="ECO:0000313" key="4">
    <source>
        <dbReference type="Proteomes" id="UP000605259"/>
    </source>
</evidence>
<dbReference type="InterPro" id="IPR024623">
    <property type="entry name" value="YtxH"/>
</dbReference>
<dbReference type="PANTHER" id="PTHR35792:SF3">
    <property type="entry name" value="IG HYPOTHETICAL 17707"/>
    <property type="match status" value="1"/>
</dbReference>
<feature type="coiled-coil region" evidence="1">
    <location>
        <begin position="34"/>
        <end position="61"/>
    </location>
</feature>
<sequence length="118" mass="13063">MANTKTFFIGALLGGIAAGVAVALTTPKSGKEVRADLKDKSNELKEQMHDLLEEGKELTVKVKQVAADNKNLLLDVKADVEKSMNEWSRTTLPNREKIQEEINNIQSSIEQLEKNVTI</sequence>
<name>A0A917ASV3_9BACI</name>
<proteinExistence type="predicted"/>
<evidence type="ECO:0000256" key="2">
    <source>
        <dbReference type="SAM" id="SignalP"/>
    </source>
</evidence>
<feature type="signal peptide" evidence="2">
    <location>
        <begin position="1"/>
        <end position="23"/>
    </location>
</feature>
<keyword evidence="2" id="KW-0732">Signal</keyword>
<dbReference type="PANTHER" id="PTHR35792">
    <property type="entry name" value="GENERAL STRESS PROTEIN"/>
    <property type="match status" value="1"/>
</dbReference>
<evidence type="ECO:0000313" key="3">
    <source>
        <dbReference type="EMBL" id="GGE72842.1"/>
    </source>
</evidence>
<dbReference type="Proteomes" id="UP000605259">
    <property type="component" value="Unassembled WGS sequence"/>
</dbReference>
<evidence type="ECO:0008006" key="5">
    <source>
        <dbReference type="Google" id="ProtNLM"/>
    </source>
</evidence>